<evidence type="ECO:0000313" key="2">
    <source>
        <dbReference type="Proteomes" id="UP001289374"/>
    </source>
</evidence>
<dbReference type="EMBL" id="JACGWL010000007">
    <property type="protein sequence ID" value="KAK4397681.1"/>
    <property type="molecule type" value="Genomic_DNA"/>
</dbReference>
<dbReference type="Proteomes" id="UP001289374">
    <property type="component" value="Unassembled WGS sequence"/>
</dbReference>
<name>A0AAE1WQM2_9LAMI</name>
<dbReference type="PANTHER" id="PTHR34570:SF12">
    <property type="entry name" value="EXPRESSED PROTEIN"/>
    <property type="match status" value="1"/>
</dbReference>
<dbReference type="PANTHER" id="PTHR34570">
    <property type="entry name" value="OS03G0593100 PROTEIN"/>
    <property type="match status" value="1"/>
</dbReference>
<evidence type="ECO:0000313" key="1">
    <source>
        <dbReference type="EMBL" id="KAK4397681.1"/>
    </source>
</evidence>
<comment type="caution">
    <text evidence="1">The sequence shown here is derived from an EMBL/GenBank/DDBJ whole genome shotgun (WGS) entry which is preliminary data.</text>
</comment>
<keyword evidence="2" id="KW-1185">Reference proteome</keyword>
<reference evidence="1" key="1">
    <citation type="submission" date="2020-06" db="EMBL/GenBank/DDBJ databases">
        <authorList>
            <person name="Li T."/>
            <person name="Hu X."/>
            <person name="Zhang T."/>
            <person name="Song X."/>
            <person name="Zhang H."/>
            <person name="Dai N."/>
            <person name="Sheng W."/>
            <person name="Hou X."/>
            <person name="Wei L."/>
        </authorList>
    </citation>
    <scope>NUCLEOTIDE SEQUENCE</scope>
    <source>
        <strain evidence="1">K16</strain>
        <tissue evidence="1">Leaf</tissue>
    </source>
</reference>
<protein>
    <submittedName>
        <fullName evidence="1">Uncharacterized protein</fullName>
    </submittedName>
</protein>
<reference evidence="1" key="2">
    <citation type="journal article" date="2024" name="Plant">
        <title>Genomic evolution and insights into agronomic trait innovations of Sesamum species.</title>
        <authorList>
            <person name="Miao H."/>
            <person name="Wang L."/>
            <person name="Qu L."/>
            <person name="Liu H."/>
            <person name="Sun Y."/>
            <person name="Le M."/>
            <person name="Wang Q."/>
            <person name="Wei S."/>
            <person name="Zheng Y."/>
            <person name="Lin W."/>
            <person name="Duan Y."/>
            <person name="Cao H."/>
            <person name="Xiong S."/>
            <person name="Wang X."/>
            <person name="Wei L."/>
            <person name="Li C."/>
            <person name="Ma Q."/>
            <person name="Ju M."/>
            <person name="Zhao R."/>
            <person name="Li G."/>
            <person name="Mu C."/>
            <person name="Tian Q."/>
            <person name="Mei H."/>
            <person name="Zhang T."/>
            <person name="Gao T."/>
            <person name="Zhang H."/>
        </authorList>
    </citation>
    <scope>NUCLEOTIDE SEQUENCE</scope>
    <source>
        <strain evidence="1">K16</strain>
    </source>
</reference>
<accession>A0AAE1WQM2</accession>
<organism evidence="1 2">
    <name type="scientific">Sesamum angolense</name>
    <dbReference type="NCBI Taxonomy" id="2727404"/>
    <lineage>
        <taxon>Eukaryota</taxon>
        <taxon>Viridiplantae</taxon>
        <taxon>Streptophyta</taxon>
        <taxon>Embryophyta</taxon>
        <taxon>Tracheophyta</taxon>
        <taxon>Spermatophyta</taxon>
        <taxon>Magnoliopsida</taxon>
        <taxon>eudicotyledons</taxon>
        <taxon>Gunneridae</taxon>
        <taxon>Pentapetalae</taxon>
        <taxon>asterids</taxon>
        <taxon>lamiids</taxon>
        <taxon>Lamiales</taxon>
        <taxon>Pedaliaceae</taxon>
        <taxon>Sesamum</taxon>
    </lineage>
</organism>
<proteinExistence type="predicted"/>
<dbReference type="AlphaFoldDB" id="A0AAE1WQM2"/>
<sequence>MGQQNDDPRVVGSSIVLLQERFKQLQRLKEMREERQLRKPLPQSTGGYHEAAKLRMSFSTSGAAFHDPLALGLNSINAHDHASRFRTTNPQGFPSSAAAAAAAAAGGNGTGSFFGNVDVDTSLHL</sequence>
<gene>
    <name evidence="1" type="ORF">Sango_1243600</name>
</gene>